<dbReference type="InterPro" id="IPR030807">
    <property type="entry name" value="Methyltran_NanM"/>
</dbReference>
<dbReference type="Proteomes" id="UP000217210">
    <property type="component" value="Chromosome"/>
</dbReference>
<dbReference type="AlphaFoldDB" id="A0A249L5X6"/>
<accession>A0A249L5X6</accession>
<dbReference type="InterPro" id="IPR029063">
    <property type="entry name" value="SAM-dependent_MTases_sf"/>
</dbReference>
<keyword evidence="1" id="KW-0489">Methyltransferase</keyword>
<dbReference type="NCBIfam" id="TIGR04371">
    <property type="entry name" value="methyltran_NanM"/>
    <property type="match status" value="1"/>
</dbReference>
<name>A0A249L5X6_9ACTN</name>
<sequence>MINEMGPEDLIISALNFLAQAVGAVPVVNPESVIREEKISPNGLIAKIAQYLKVDISFPYSFPKEFGLQTKYGVITYRIVQSLYQSHLVVENIQRFNLKGNTVLEIGGGLGRNAYYLSNAKIQTTLVDLPLTQVASATYLGKVLGEANISLNGENFKNSVVRFLTPKKLYQNSHKTFTISMNCDSFVEMDVGIANRYAEFCLNNSNLLISVNHEANSFKVLNLESLKGHNLSRDQYWLRPGYTKDIYSAKVRL</sequence>
<keyword evidence="2" id="KW-1185">Reference proteome</keyword>
<proteinExistence type="predicted"/>
<dbReference type="OrthoDB" id="3760285at2"/>
<dbReference type="RefSeq" id="WP_095688598.1">
    <property type="nucleotide sequence ID" value="NZ_CP016779.1"/>
</dbReference>
<reference evidence="1 2" key="1">
    <citation type="submission" date="2016-07" db="EMBL/GenBank/DDBJ databases">
        <title>High microdiversification within the ubiquitous acI lineage of Actinobacteria.</title>
        <authorList>
            <person name="Neuenschwander S.M."/>
            <person name="Salcher M."/>
            <person name="Ghai R."/>
            <person name="Pernthaler J."/>
        </authorList>
    </citation>
    <scope>NUCLEOTIDE SEQUENCE [LARGE SCALE GENOMIC DNA]</scope>
    <source>
        <strain evidence="1">MMS-IIB-91</strain>
    </source>
</reference>
<dbReference type="GO" id="GO:0008168">
    <property type="term" value="F:methyltransferase activity"/>
    <property type="evidence" value="ECO:0007669"/>
    <property type="project" value="UniProtKB-KW"/>
</dbReference>
<dbReference type="GO" id="GO:0032259">
    <property type="term" value="P:methylation"/>
    <property type="evidence" value="ECO:0007669"/>
    <property type="project" value="UniProtKB-KW"/>
</dbReference>
<dbReference type="KEGG" id="nab:B1sIIB91_05560"/>
<gene>
    <name evidence="1" type="ORF">B1sIIB91_05560</name>
</gene>
<dbReference type="SUPFAM" id="SSF53335">
    <property type="entry name" value="S-adenosyl-L-methionine-dependent methyltransferases"/>
    <property type="match status" value="1"/>
</dbReference>
<evidence type="ECO:0000313" key="1">
    <source>
        <dbReference type="EMBL" id="ASY24339.1"/>
    </source>
</evidence>
<evidence type="ECO:0000313" key="2">
    <source>
        <dbReference type="Proteomes" id="UP000217210"/>
    </source>
</evidence>
<keyword evidence="1" id="KW-0808">Transferase</keyword>
<organism evidence="1 2">
    <name type="scientific">Candidatus Nanopelagicus abundans</name>
    <dbReference type="NCBI Taxonomy" id="1884916"/>
    <lineage>
        <taxon>Bacteria</taxon>
        <taxon>Bacillati</taxon>
        <taxon>Actinomycetota</taxon>
        <taxon>Actinomycetes</taxon>
        <taxon>Candidatus Nanopelagicales</taxon>
        <taxon>Candidatus Nanopelagicaceae</taxon>
        <taxon>Candidatus Nanopelagicus</taxon>
    </lineage>
</organism>
<dbReference type="EMBL" id="CP016779">
    <property type="protein sequence ID" value="ASY24339.1"/>
    <property type="molecule type" value="Genomic_DNA"/>
</dbReference>
<protein>
    <submittedName>
        <fullName evidence="1">Methyltransferase</fullName>
    </submittedName>
</protein>